<dbReference type="Proteomes" id="UP000695000">
    <property type="component" value="Unplaced"/>
</dbReference>
<evidence type="ECO:0000313" key="3">
    <source>
        <dbReference type="RefSeq" id="XP_017780015.1"/>
    </source>
</evidence>
<organism evidence="2 3">
    <name type="scientific">Nicrophorus vespilloides</name>
    <name type="common">Boreal carrion beetle</name>
    <dbReference type="NCBI Taxonomy" id="110193"/>
    <lineage>
        <taxon>Eukaryota</taxon>
        <taxon>Metazoa</taxon>
        <taxon>Ecdysozoa</taxon>
        <taxon>Arthropoda</taxon>
        <taxon>Hexapoda</taxon>
        <taxon>Insecta</taxon>
        <taxon>Pterygota</taxon>
        <taxon>Neoptera</taxon>
        <taxon>Endopterygota</taxon>
        <taxon>Coleoptera</taxon>
        <taxon>Polyphaga</taxon>
        <taxon>Staphyliniformia</taxon>
        <taxon>Silphidae</taxon>
        <taxon>Nicrophorinae</taxon>
        <taxon>Nicrophorus</taxon>
    </lineage>
</organism>
<feature type="coiled-coil region" evidence="1">
    <location>
        <begin position="59"/>
        <end position="86"/>
    </location>
</feature>
<keyword evidence="2" id="KW-1185">Reference proteome</keyword>
<keyword evidence="1" id="KW-0175">Coiled coil</keyword>
<accession>A0ABM1MZL5</accession>
<gene>
    <name evidence="3" type="primary">LOC108565208</name>
</gene>
<sequence>MSYQKHQVSEAEERFRCNPSRKFEPRIRWVEENEAKRKKRFTKHRNHPVRRHPAESNLIRQKLKEIEFLRKRIYQLEDAITLHEKRFSDDSVTNKKSNCCHLFNGSKRQSEIIHEIRKSPSRTTIDESQDMVPKIPSDKILIDSLAQKLESQANDIKEIKDGLQKCLLLLKDSNALEPKHPEFANKNAIAAPVFMDEYFKCTNYEKLFLKPLSSTQFQKMLCECKSMPQFDQSEEKINTRKVKTEKAKCKSKCSKNKKVKSKKSESSKEESSTDVTEAKSVVRVDSVKQKEAPIKNINLKTRKKKAYYCSCTSVDGRRRRKCVRRNKLKEDEKCVSFTSSTHTFQANILTKGDMKPRSCFVRFIRFICCRCD</sequence>
<name>A0ABM1MZL5_NICVS</name>
<dbReference type="GeneID" id="108565208"/>
<reference evidence="3" key="1">
    <citation type="submission" date="2025-08" db="UniProtKB">
        <authorList>
            <consortium name="RefSeq"/>
        </authorList>
    </citation>
    <scope>IDENTIFICATION</scope>
    <source>
        <tissue evidence="3">Whole Larva</tissue>
    </source>
</reference>
<protein>
    <submittedName>
        <fullName evidence="3">Uncharacterized protein LOC108565208 isoform X1</fullName>
    </submittedName>
</protein>
<evidence type="ECO:0000313" key="2">
    <source>
        <dbReference type="Proteomes" id="UP000695000"/>
    </source>
</evidence>
<dbReference type="RefSeq" id="XP_017780015.1">
    <property type="nucleotide sequence ID" value="XM_017924526.1"/>
</dbReference>
<proteinExistence type="predicted"/>
<evidence type="ECO:0000256" key="1">
    <source>
        <dbReference type="SAM" id="Coils"/>
    </source>
</evidence>